<dbReference type="PANTHER" id="PTHR33204:SF18">
    <property type="entry name" value="TRANSCRIPTIONAL REGULATORY PROTEIN"/>
    <property type="match status" value="1"/>
</dbReference>
<comment type="caution">
    <text evidence="5">The sequence shown here is derived from an EMBL/GenBank/DDBJ whole genome shotgun (WGS) entry which is preliminary data.</text>
</comment>
<feature type="domain" description="HTH hxlR-type" evidence="4">
    <location>
        <begin position="46"/>
        <end position="143"/>
    </location>
</feature>
<dbReference type="PROSITE" id="PS51257">
    <property type="entry name" value="PROKAR_LIPOPROTEIN"/>
    <property type="match status" value="1"/>
</dbReference>
<dbReference type="SUPFAM" id="SSF46785">
    <property type="entry name" value="Winged helix' DNA-binding domain"/>
    <property type="match status" value="1"/>
</dbReference>
<keyword evidence="6" id="KW-1185">Reference proteome</keyword>
<keyword evidence="1" id="KW-0805">Transcription regulation</keyword>
<dbReference type="PANTHER" id="PTHR33204">
    <property type="entry name" value="TRANSCRIPTIONAL REGULATOR, MARR FAMILY"/>
    <property type="match status" value="1"/>
</dbReference>
<evidence type="ECO:0000256" key="3">
    <source>
        <dbReference type="ARBA" id="ARBA00023163"/>
    </source>
</evidence>
<keyword evidence="2" id="KW-0238">DNA-binding</keyword>
<dbReference type="InterPro" id="IPR036390">
    <property type="entry name" value="WH_DNA-bd_sf"/>
</dbReference>
<evidence type="ECO:0000259" key="4">
    <source>
        <dbReference type="PROSITE" id="PS51118"/>
    </source>
</evidence>
<protein>
    <recommendedName>
        <fullName evidence="4">HTH hxlR-type domain-containing protein</fullName>
    </recommendedName>
</protein>
<dbReference type="EMBL" id="BONQ01000207">
    <property type="protein sequence ID" value="GIG53024.1"/>
    <property type="molecule type" value="Genomic_DNA"/>
</dbReference>
<dbReference type="PROSITE" id="PS51118">
    <property type="entry name" value="HTH_HXLR"/>
    <property type="match status" value="1"/>
</dbReference>
<sequence>MPIRRHSARTLARVIAWYMPHSLVACNLQCTRLGGVDRDRFAAMHCSIARTAGIVGDPWTLLVLRDLFLGVNRYEELRRDLGIATNMLADRLERLVTDGLVVRRRYEQRPPRDEFLLTPRGRDLFTVALTVMAWGDRHEAPEGPPMRLRHEGCGQPATPRVTCDQCGGELHLDNVTVLPGPGGRDAPGTTVVAERLLRRRTG</sequence>
<evidence type="ECO:0000313" key="5">
    <source>
        <dbReference type="EMBL" id="GIG53024.1"/>
    </source>
</evidence>
<evidence type="ECO:0000256" key="2">
    <source>
        <dbReference type="ARBA" id="ARBA00023125"/>
    </source>
</evidence>
<dbReference type="InterPro" id="IPR036388">
    <property type="entry name" value="WH-like_DNA-bd_sf"/>
</dbReference>
<evidence type="ECO:0000313" key="6">
    <source>
        <dbReference type="Proteomes" id="UP000660611"/>
    </source>
</evidence>
<dbReference type="GO" id="GO:0003677">
    <property type="term" value="F:DNA binding"/>
    <property type="evidence" value="ECO:0007669"/>
    <property type="project" value="UniProtKB-KW"/>
</dbReference>
<organism evidence="5 6">
    <name type="scientific">Dactylosporangium siamense</name>
    <dbReference type="NCBI Taxonomy" id="685454"/>
    <lineage>
        <taxon>Bacteria</taxon>
        <taxon>Bacillati</taxon>
        <taxon>Actinomycetota</taxon>
        <taxon>Actinomycetes</taxon>
        <taxon>Micromonosporales</taxon>
        <taxon>Micromonosporaceae</taxon>
        <taxon>Dactylosporangium</taxon>
    </lineage>
</organism>
<keyword evidence="3" id="KW-0804">Transcription</keyword>
<name>A0A919PZN9_9ACTN</name>
<gene>
    <name evidence="5" type="ORF">Dsi01nite_110650</name>
</gene>
<accession>A0A919PZN9</accession>
<dbReference type="Gene3D" id="1.10.10.10">
    <property type="entry name" value="Winged helix-like DNA-binding domain superfamily/Winged helix DNA-binding domain"/>
    <property type="match status" value="1"/>
</dbReference>
<evidence type="ECO:0000256" key="1">
    <source>
        <dbReference type="ARBA" id="ARBA00023015"/>
    </source>
</evidence>
<dbReference type="AlphaFoldDB" id="A0A919PZN9"/>
<dbReference type="InterPro" id="IPR002577">
    <property type="entry name" value="HTH_HxlR"/>
</dbReference>
<dbReference type="Proteomes" id="UP000660611">
    <property type="component" value="Unassembled WGS sequence"/>
</dbReference>
<reference evidence="5" key="1">
    <citation type="submission" date="2021-01" db="EMBL/GenBank/DDBJ databases">
        <title>Whole genome shotgun sequence of Dactylosporangium siamense NBRC 106093.</title>
        <authorList>
            <person name="Komaki H."/>
            <person name="Tamura T."/>
        </authorList>
    </citation>
    <scope>NUCLEOTIDE SEQUENCE</scope>
    <source>
        <strain evidence="5">NBRC 106093</strain>
    </source>
</reference>
<dbReference type="Pfam" id="PF01638">
    <property type="entry name" value="HxlR"/>
    <property type="match status" value="1"/>
</dbReference>
<proteinExistence type="predicted"/>